<evidence type="ECO:0000259" key="9">
    <source>
        <dbReference type="PROSITE" id="PS00631"/>
    </source>
</evidence>
<comment type="similarity">
    <text evidence="3 8">Belongs to the peptidase M17 family.</text>
</comment>
<dbReference type="InterPro" id="IPR043472">
    <property type="entry name" value="Macro_dom-like"/>
</dbReference>
<protein>
    <recommendedName>
        <fullName evidence="8">Probable cytosol aminopeptidase</fullName>
        <ecNumber evidence="8">3.4.11.1</ecNumber>
    </recommendedName>
    <alternativeName>
        <fullName evidence="8">Leucine aminopeptidase</fullName>
        <shortName evidence="8">LAP</shortName>
        <ecNumber evidence="8">3.4.11.10</ecNumber>
    </alternativeName>
    <alternativeName>
        <fullName evidence="8">Leucyl aminopeptidase</fullName>
    </alternativeName>
</protein>
<dbReference type="HAMAP" id="MF_00181">
    <property type="entry name" value="Cytosol_peptidase_M17"/>
    <property type="match status" value="1"/>
</dbReference>
<dbReference type="SUPFAM" id="SSF52949">
    <property type="entry name" value="Macro domain-like"/>
    <property type="match status" value="1"/>
</dbReference>
<feature type="binding site" evidence="8">
    <location>
        <position position="332"/>
    </location>
    <ligand>
        <name>Mn(2+)</name>
        <dbReference type="ChEBI" id="CHEBI:29035"/>
        <label>2</label>
    </ligand>
</feature>
<keyword evidence="11" id="KW-1185">Reference proteome</keyword>
<sequence length="491" mass="49551">MPVPSLELSTALPSDSDADALLVFARRGTDGPEVLAPVGFEWVPGALAALGAKTGADEVTRLVAPGEQIRVVAVCGLGEATDAAAFRLAAGAGSRALSTATTVAVVLPEGTAADVAEAALEGAALGAYGYSRYREAPAGIERVVLLTEHDGDAVRLDRIRATAAAVARAKDLVNAAPNDLPPAVLADLAAEAASAVGIDVRVLDEEALVAEGFAGIAAVGAGSSRPPRLVRLEYAPDAASVHLALVGKGITFDSGGLSLKPGASMVGMKSDMAGAAAVLAAMVAIAELGVPVRVTGWLCLAENMPSGHAARPNDVIRMKGGTTVEVLNTDAEGRLVMADALAAASEERPDAIVDVATLTGAQVVALGNRIAGLMGDDDLVAEVRRAADAAGEAVWPMPLPSDLRSLLKSDVADLANTKLGTVVPGMLLAGVFLQEFVGRRDGDDGPRIPWAHLDIAGPSFNTGSAWGHTGPGATGAAVRTLVALGEQLAAR</sequence>
<dbReference type="InterPro" id="IPR000819">
    <property type="entry name" value="Peptidase_M17_C"/>
</dbReference>
<dbReference type="Gene3D" id="3.40.220.10">
    <property type="entry name" value="Leucine Aminopeptidase, subunit E, domain 1"/>
    <property type="match status" value="1"/>
</dbReference>
<dbReference type="EMBL" id="JAVKGS010000006">
    <property type="protein sequence ID" value="MDR5693555.1"/>
    <property type="molecule type" value="Genomic_DNA"/>
</dbReference>
<evidence type="ECO:0000256" key="8">
    <source>
        <dbReference type="HAMAP-Rule" id="MF_00181"/>
    </source>
</evidence>
<dbReference type="PRINTS" id="PR00481">
    <property type="entry name" value="LAMNOPPTDASE"/>
</dbReference>
<dbReference type="NCBIfam" id="NF002073">
    <property type="entry name" value="PRK00913.1-2"/>
    <property type="match status" value="1"/>
</dbReference>
<keyword evidence="6 8" id="KW-0378">Hydrolase</keyword>
<comment type="cofactor">
    <cofactor evidence="8">
        <name>Mn(2+)</name>
        <dbReference type="ChEBI" id="CHEBI:29035"/>
    </cofactor>
    <text evidence="8">Binds 2 manganese ions per subunit.</text>
</comment>
<evidence type="ECO:0000256" key="3">
    <source>
        <dbReference type="ARBA" id="ARBA00009528"/>
    </source>
</evidence>
<feature type="binding site" evidence="8">
    <location>
        <position position="271"/>
    </location>
    <ligand>
        <name>Mn(2+)</name>
        <dbReference type="ChEBI" id="CHEBI:29035"/>
        <label>2</label>
    </ligand>
</feature>
<evidence type="ECO:0000313" key="11">
    <source>
        <dbReference type="Proteomes" id="UP001260072"/>
    </source>
</evidence>
<keyword evidence="8" id="KW-0963">Cytoplasm</keyword>
<evidence type="ECO:0000313" key="10">
    <source>
        <dbReference type="EMBL" id="MDR5693555.1"/>
    </source>
</evidence>
<evidence type="ECO:0000256" key="7">
    <source>
        <dbReference type="ARBA" id="ARBA00049972"/>
    </source>
</evidence>
<dbReference type="SUPFAM" id="SSF53187">
    <property type="entry name" value="Zn-dependent exopeptidases"/>
    <property type="match status" value="1"/>
</dbReference>
<feature type="active site" evidence="8">
    <location>
        <position position="334"/>
    </location>
</feature>
<dbReference type="PANTHER" id="PTHR11963">
    <property type="entry name" value="LEUCINE AMINOPEPTIDASE-RELATED"/>
    <property type="match status" value="1"/>
</dbReference>
<proteinExistence type="inferred from homology"/>
<evidence type="ECO:0000256" key="6">
    <source>
        <dbReference type="ARBA" id="ARBA00022801"/>
    </source>
</evidence>
<comment type="catalytic activity">
    <reaction evidence="2 8">
        <text>Release of an N-terminal amino acid, preferentially leucine, but not glutamic or aspartic acids.</text>
        <dbReference type="EC" id="3.4.11.10"/>
    </reaction>
</comment>
<organism evidence="10 11">
    <name type="scientific">Agromyces indicus</name>
    <dbReference type="NCBI Taxonomy" id="758919"/>
    <lineage>
        <taxon>Bacteria</taxon>
        <taxon>Bacillati</taxon>
        <taxon>Actinomycetota</taxon>
        <taxon>Actinomycetes</taxon>
        <taxon>Micrococcales</taxon>
        <taxon>Microbacteriaceae</taxon>
        <taxon>Agromyces</taxon>
    </lineage>
</organism>
<comment type="catalytic activity">
    <reaction evidence="1 8">
        <text>Release of an N-terminal amino acid, Xaa-|-Yaa-, in which Xaa is preferably Leu, but may be other amino acids including Pro although not Arg or Lys, and Yaa may be Pro. Amino acid amides and methyl esters are also readily hydrolyzed, but rates on arylamides are exceedingly low.</text>
        <dbReference type="EC" id="3.4.11.1"/>
    </reaction>
</comment>
<feature type="binding site" evidence="8">
    <location>
        <position position="332"/>
    </location>
    <ligand>
        <name>Mn(2+)</name>
        <dbReference type="ChEBI" id="CHEBI:29035"/>
        <label>1</label>
    </ligand>
</feature>
<feature type="active site" evidence="8">
    <location>
        <position position="260"/>
    </location>
</feature>
<feature type="binding site" evidence="8">
    <location>
        <position position="253"/>
    </location>
    <ligand>
        <name>Mn(2+)</name>
        <dbReference type="ChEBI" id="CHEBI:29035"/>
        <label>2</label>
    </ligand>
</feature>
<keyword evidence="8" id="KW-0464">Manganese</keyword>
<gene>
    <name evidence="8" type="primary">pepA</name>
    <name evidence="10" type="ORF">RH861_15880</name>
</gene>
<dbReference type="Pfam" id="PF00883">
    <property type="entry name" value="Peptidase_M17"/>
    <property type="match status" value="1"/>
</dbReference>
<accession>A0ABU1FQG8</accession>
<dbReference type="InterPro" id="IPR011356">
    <property type="entry name" value="Leucine_aapep/pepB"/>
</dbReference>
<dbReference type="EC" id="3.4.11.10" evidence="8"/>
<dbReference type="GO" id="GO:0004177">
    <property type="term" value="F:aminopeptidase activity"/>
    <property type="evidence" value="ECO:0007669"/>
    <property type="project" value="UniProtKB-KW"/>
</dbReference>
<keyword evidence="5 8" id="KW-0645">Protease</keyword>
<dbReference type="Pfam" id="PF02789">
    <property type="entry name" value="Peptidase_M17_N"/>
    <property type="match status" value="1"/>
</dbReference>
<dbReference type="PROSITE" id="PS00631">
    <property type="entry name" value="CYTOSOL_AP"/>
    <property type="match status" value="1"/>
</dbReference>
<comment type="caution">
    <text evidence="10">The sequence shown here is derived from an EMBL/GenBank/DDBJ whole genome shotgun (WGS) entry which is preliminary data.</text>
</comment>
<comment type="subcellular location">
    <subcellularLocation>
        <location evidence="8">Cytoplasm</location>
    </subcellularLocation>
</comment>
<dbReference type="Proteomes" id="UP001260072">
    <property type="component" value="Unassembled WGS sequence"/>
</dbReference>
<dbReference type="RefSeq" id="WP_310521807.1">
    <property type="nucleotide sequence ID" value="NZ_BAABBS010000002.1"/>
</dbReference>
<evidence type="ECO:0000256" key="4">
    <source>
        <dbReference type="ARBA" id="ARBA00022438"/>
    </source>
</evidence>
<feature type="binding site" evidence="8">
    <location>
        <position position="330"/>
    </location>
    <ligand>
        <name>Mn(2+)</name>
        <dbReference type="ChEBI" id="CHEBI:29035"/>
        <label>1</label>
    </ligand>
</feature>
<dbReference type="EC" id="3.4.11.1" evidence="8"/>
<dbReference type="CDD" id="cd00433">
    <property type="entry name" value="Peptidase_M17"/>
    <property type="match status" value="1"/>
</dbReference>
<dbReference type="InterPro" id="IPR023042">
    <property type="entry name" value="Peptidase_M17_leu_NH2_pept"/>
</dbReference>
<reference evidence="11" key="1">
    <citation type="submission" date="2023-07" db="EMBL/GenBank/DDBJ databases">
        <title>Description of three actinobacteria isolated from air of manufacturing shop in a pharmaceutical factory.</title>
        <authorList>
            <person name="Zhang D.-F."/>
        </authorList>
    </citation>
    <scope>NUCLEOTIDE SEQUENCE [LARGE SCALE GENOMIC DNA]</scope>
    <source>
        <strain evidence="11">CCTCC AB 2011122</strain>
    </source>
</reference>
<evidence type="ECO:0000256" key="5">
    <source>
        <dbReference type="ARBA" id="ARBA00022670"/>
    </source>
</evidence>
<feature type="domain" description="Cytosol aminopeptidase" evidence="9">
    <location>
        <begin position="328"/>
        <end position="335"/>
    </location>
</feature>
<evidence type="ECO:0000256" key="1">
    <source>
        <dbReference type="ARBA" id="ARBA00000135"/>
    </source>
</evidence>
<keyword evidence="8" id="KW-0479">Metal-binding</keyword>
<feature type="binding site" evidence="8">
    <location>
        <position position="248"/>
    </location>
    <ligand>
        <name>Mn(2+)</name>
        <dbReference type="ChEBI" id="CHEBI:29035"/>
        <label>2</label>
    </ligand>
</feature>
<dbReference type="PANTHER" id="PTHR11963:SF23">
    <property type="entry name" value="CYTOSOL AMINOPEPTIDASE"/>
    <property type="match status" value="1"/>
</dbReference>
<feature type="binding site" evidence="8">
    <location>
        <position position="253"/>
    </location>
    <ligand>
        <name>Mn(2+)</name>
        <dbReference type="ChEBI" id="CHEBI:29035"/>
        <label>1</label>
    </ligand>
</feature>
<evidence type="ECO:0000256" key="2">
    <source>
        <dbReference type="ARBA" id="ARBA00000967"/>
    </source>
</evidence>
<name>A0ABU1FQG8_9MICO</name>
<comment type="function">
    <text evidence="7 8">Presumably involved in the processing and regular turnover of intracellular proteins. Catalyzes the removal of unsubstituted N-terminal amino acids from various peptides.</text>
</comment>
<dbReference type="Gene3D" id="3.40.630.10">
    <property type="entry name" value="Zn peptidases"/>
    <property type="match status" value="1"/>
</dbReference>
<keyword evidence="4 8" id="KW-0031">Aminopeptidase</keyword>
<dbReference type="InterPro" id="IPR008283">
    <property type="entry name" value="Peptidase_M17_N"/>
</dbReference>